<dbReference type="GO" id="GO:0005886">
    <property type="term" value="C:plasma membrane"/>
    <property type="evidence" value="ECO:0007669"/>
    <property type="project" value="UniProtKB-SubCell"/>
</dbReference>
<dbReference type="GO" id="GO:0050660">
    <property type="term" value="F:flavin adenine dinucleotide binding"/>
    <property type="evidence" value="ECO:0007669"/>
    <property type="project" value="InterPro"/>
</dbReference>
<feature type="transmembrane region" description="Helical" evidence="12">
    <location>
        <begin position="85"/>
        <end position="109"/>
    </location>
</feature>
<dbReference type="Proteomes" id="UP000298049">
    <property type="component" value="Chromosome"/>
</dbReference>
<evidence type="ECO:0000256" key="9">
    <source>
        <dbReference type="ARBA" id="ARBA00022989"/>
    </source>
</evidence>
<protein>
    <submittedName>
        <fullName evidence="14">Potassium/proton antiporter</fullName>
    </submittedName>
</protein>
<feature type="transmembrane region" description="Helical" evidence="12">
    <location>
        <begin position="270"/>
        <end position="292"/>
    </location>
</feature>
<keyword evidence="9 12" id="KW-1133">Transmembrane helix</keyword>
<dbReference type="Pfam" id="PF00999">
    <property type="entry name" value="Na_H_Exchanger"/>
    <property type="match status" value="1"/>
</dbReference>
<keyword evidence="5" id="KW-0997">Cell inner membrane</keyword>
<feature type="transmembrane region" description="Helical" evidence="12">
    <location>
        <begin position="54"/>
        <end position="73"/>
    </location>
</feature>
<dbReference type="PANTHER" id="PTHR32507:SF7">
    <property type="entry name" value="K(+)_H(+) ANTIPORTER NHAP2"/>
    <property type="match status" value="1"/>
</dbReference>
<dbReference type="GO" id="GO:0006813">
    <property type="term" value="P:potassium ion transport"/>
    <property type="evidence" value="ECO:0007669"/>
    <property type="project" value="UniProtKB-KW"/>
</dbReference>
<evidence type="ECO:0000256" key="5">
    <source>
        <dbReference type="ARBA" id="ARBA00022519"/>
    </source>
</evidence>
<evidence type="ECO:0000256" key="4">
    <source>
        <dbReference type="ARBA" id="ARBA00022475"/>
    </source>
</evidence>
<evidence type="ECO:0000256" key="1">
    <source>
        <dbReference type="ARBA" id="ARBA00004651"/>
    </source>
</evidence>
<dbReference type="AlphaFoldDB" id="A0A4V1D8B0"/>
<organism evidence="14 15">
    <name type="scientific">Hydrocarboniclastica marina</name>
    <dbReference type="NCBI Taxonomy" id="2259620"/>
    <lineage>
        <taxon>Bacteria</taxon>
        <taxon>Pseudomonadati</taxon>
        <taxon>Pseudomonadota</taxon>
        <taxon>Gammaproteobacteria</taxon>
        <taxon>Alteromonadales</taxon>
        <taxon>Alteromonadaceae</taxon>
        <taxon>Hydrocarboniclastica</taxon>
    </lineage>
</organism>
<keyword evidence="3" id="KW-0050">Antiport</keyword>
<dbReference type="InterPro" id="IPR006037">
    <property type="entry name" value="RCK_C"/>
</dbReference>
<evidence type="ECO:0000313" key="15">
    <source>
        <dbReference type="Proteomes" id="UP000298049"/>
    </source>
</evidence>
<evidence type="ECO:0000256" key="3">
    <source>
        <dbReference type="ARBA" id="ARBA00022449"/>
    </source>
</evidence>
<evidence type="ECO:0000313" key="14">
    <source>
        <dbReference type="EMBL" id="QCF24560.1"/>
    </source>
</evidence>
<keyword evidence="8" id="KW-0630">Potassium</keyword>
<evidence type="ECO:0000256" key="11">
    <source>
        <dbReference type="ARBA" id="ARBA00023136"/>
    </source>
</evidence>
<dbReference type="Gene3D" id="1.20.1530.20">
    <property type="match status" value="1"/>
</dbReference>
<dbReference type="InterPro" id="IPR036318">
    <property type="entry name" value="FAD-bd_PCMH-like_sf"/>
</dbReference>
<dbReference type="EMBL" id="CP031093">
    <property type="protein sequence ID" value="QCF24560.1"/>
    <property type="molecule type" value="Genomic_DNA"/>
</dbReference>
<dbReference type="PROSITE" id="PS51202">
    <property type="entry name" value="RCK_C"/>
    <property type="match status" value="1"/>
</dbReference>
<dbReference type="GO" id="GO:0008324">
    <property type="term" value="F:monoatomic cation transmembrane transporter activity"/>
    <property type="evidence" value="ECO:0007669"/>
    <property type="project" value="InterPro"/>
</dbReference>
<dbReference type="GO" id="GO:1902600">
    <property type="term" value="P:proton transmembrane transport"/>
    <property type="evidence" value="ECO:0007669"/>
    <property type="project" value="InterPro"/>
</dbReference>
<dbReference type="SUPFAM" id="SSF56176">
    <property type="entry name" value="FAD-binding/transporter-associated domain-like"/>
    <property type="match status" value="1"/>
</dbReference>
<evidence type="ECO:0000256" key="7">
    <source>
        <dbReference type="ARBA" id="ARBA00022692"/>
    </source>
</evidence>
<dbReference type="NCBIfam" id="NF003714">
    <property type="entry name" value="PRK05326.1-1"/>
    <property type="match status" value="1"/>
</dbReference>
<evidence type="ECO:0000256" key="6">
    <source>
        <dbReference type="ARBA" id="ARBA00022538"/>
    </source>
</evidence>
<dbReference type="InterPro" id="IPR036721">
    <property type="entry name" value="RCK_C_sf"/>
</dbReference>
<evidence type="ECO:0000256" key="12">
    <source>
        <dbReference type="SAM" id="Phobius"/>
    </source>
</evidence>
<feature type="transmembrane region" description="Helical" evidence="12">
    <location>
        <begin position="298"/>
        <end position="324"/>
    </location>
</feature>
<dbReference type="RefSeq" id="WP_136545887.1">
    <property type="nucleotide sequence ID" value="NZ_CP031093.1"/>
</dbReference>
<dbReference type="NCBIfam" id="NF003716">
    <property type="entry name" value="PRK05326.1-3"/>
    <property type="match status" value="1"/>
</dbReference>
<dbReference type="GO" id="GO:0015297">
    <property type="term" value="F:antiporter activity"/>
    <property type="evidence" value="ECO:0007669"/>
    <property type="project" value="UniProtKB-KW"/>
</dbReference>
<feature type="domain" description="RCK C-terminal" evidence="13">
    <location>
        <begin position="400"/>
        <end position="481"/>
    </location>
</feature>
<keyword evidence="2" id="KW-0813">Transport</keyword>
<feature type="transmembrane region" description="Helical" evidence="12">
    <location>
        <begin position="115"/>
        <end position="137"/>
    </location>
</feature>
<dbReference type="Pfam" id="PF03471">
    <property type="entry name" value="CorC_HlyC"/>
    <property type="match status" value="1"/>
</dbReference>
<evidence type="ECO:0000256" key="8">
    <source>
        <dbReference type="ARBA" id="ARBA00022958"/>
    </source>
</evidence>
<dbReference type="Gene3D" id="3.30.70.1450">
    <property type="entry name" value="Regulator of K+ conductance, C-terminal domain"/>
    <property type="match status" value="1"/>
</dbReference>
<keyword evidence="11 12" id="KW-0472">Membrane</keyword>
<keyword evidence="4" id="KW-1003">Cell membrane</keyword>
<evidence type="ECO:0000256" key="10">
    <source>
        <dbReference type="ARBA" id="ARBA00023065"/>
    </source>
</evidence>
<dbReference type="OrthoDB" id="9810759at2"/>
<dbReference type="PANTHER" id="PTHR32507">
    <property type="entry name" value="NA(+)/H(+) ANTIPORTER 1"/>
    <property type="match status" value="1"/>
</dbReference>
<comment type="subcellular location">
    <subcellularLocation>
        <location evidence="1">Cell membrane</location>
        <topology evidence="1">Multi-pass membrane protein</topology>
    </subcellularLocation>
</comment>
<feature type="transmembrane region" description="Helical" evidence="12">
    <location>
        <begin position="358"/>
        <end position="383"/>
    </location>
</feature>
<dbReference type="InterPro" id="IPR005170">
    <property type="entry name" value="Transptr-assoc_dom"/>
</dbReference>
<evidence type="ECO:0000256" key="2">
    <source>
        <dbReference type="ARBA" id="ARBA00022448"/>
    </source>
</evidence>
<keyword evidence="7 12" id="KW-0812">Transmembrane</keyword>
<keyword evidence="15" id="KW-1185">Reference proteome</keyword>
<dbReference type="InterPro" id="IPR006153">
    <property type="entry name" value="Cation/H_exchanger_TM"/>
</dbReference>
<gene>
    <name evidence="14" type="ORF">soil367_00520</name>
</gene>
<dbReference type="NCBIfam" id="NF003715">
    <property type="entry name" value="PRK05326.1-2"/>
    <property type="match status" value="1"/>
</dbReference>
<dbReference type="SMART" id="SM01091">
    <property type="entry name" value="CorC_HlyC"/>
    <property type="match status" value="1"/>
</dbReference>
<dbReference type="InterPro" id="IPR038770">
    <property type="entry name" value="Na+/solute_symporter_sf"/>
</dbReference>
<reference evidence="14 15" key="1">
    <citation type="submission" date="2018-07" db="EMBL/GenBank/DDBJ databases">
        <title>Marsedoiliclastica nanhaica gen. nov. sp. nov., a novel marine hydrocarbonoclastic bacterium isolated from an in-situ enriched hydrocarbon-degrading consortium in deep-sea sediment.</title>
        <authorList>
            <person name="Dong C."/>
            <person name="Ma T."/>
            <person name="Liu R."/>
            <person name="Shao Z."/>
        </authorList>
    </citation>
    <scope>NUCLEOTIDE SEQUENCE [LARGE SCALE GENOMIC DNA]</scope>
    <source>
        <strain evidence="15">soil36-7</strain>
    </source>
</reference>
<name>A0A4V1D8B0_9ALTE</name>
<evidence type="ECO:0000259" key="13">
    <source>
        <dbReference type="PROSITE" id="PS51202"/>
    </source>
</evidence>
<keyword evidence="10" id="KW-0406">Ion transport</keyword>
<keyword evidence="6" id="KW-0633">Potassium transport</keyword>
<feature type="transmembrane region" description="Helical" evidence="12">
    <location>
        <begin position="331"/>
        <end position="352"/>
    </location>
</feature>
<feature type="transmembrane region" description="Helical" evidence="12">
    <location>
        <begin position="162"/>
        <end position="182"/>
    </location>
</feature>
<feature type="transmembrane region" description="Helical" evidence="12">
    <location>
        <begin position="188"/>
        <end position="210"/>
    </location>
</feature>
<proteinExistence type="predicted"/>
<accession>A0A4V1D8B0</accession>
<dbReference type="KEGG" id="hmi:soil367_00520"/>
<sequence>MDTTLLLSGAFLVVLSILLSSLSSKIGMPVLLLFLGVGMLAGEEGPGGLQFDDIPTAFLVGNLALAIILLDGGMRTRVKSFRVGLKPALVLATVGVVVTAGVCGLFAAWLLDLPLLFGLLIGAIISSTDAAAVFSLLQGRGLHINERVEATLEIESGSNDPMAIFLTLVLIELLASGGATLLEGLLMLVQQFGLGALGGLAGGFAMAAVVNRVNLVAAMYPLLVVAGGIAVFSATSLLGGSGFLAIYLMGVVLASRKIRMMPSILQIHDGLAWLAQLVLFLLLGLLVTPSLLVASAPLALLIALVLIFVARPLATVVSLLPFGFSRNEHLFIGWVGLRGAVPIVLALFPLIAELPDAGIVFQIAFVVVLTSLVLQGSTLAPFARLLKLEVPARREAQRRISLNHPAIGEHELLMVELKGERWKRPLPVIDLHLPAESRLAAIFRQGTLIDPRPGVELQEEDVAAVFSHTDQTTDVGHLLGRHEPPERLTDRRFFGEFILQGDATLSDIEAVYGIKVERFDSALTLAECFARAQRGHPVVGDRLDLGAVMLVVNSIDGDQVTKVGLKLRKR</sequence>